<organism evidence="1 2">
    <name type="scientific">Anaerotruncus colihominis</name>
    <dbReference type="NCBI Taxonomy" id="169435"/>
    <lineage>
        <taxon>Bacteria</taxon>
        <taxon>Bacillati</taxon>
        <taxon>Bacillota</taxon>
        <taxon>Clostridia</taxon>
        <taxon>Eubacteriales</taxon>
        <taxon>Oscillospiraceae</taxon>
        <taxon>Anaerotruncus</taxon>
    </lineage>
</organism>
<sequence>MGGGQGLKVKNSMQRNVINATDKKIEGNVFLQRTPSADINNVANISYSENYIQSPAYLKTCTAELTDHSVLICTQGYGDYVTSSEVHITIIKNIDNIIFHSNTLDISLVGKGYKLMDRLKSIGCAEDSNGNIMIVMEFRQIGYDSGVSNLVYQQINNNSMNLTAGSFSYNMSFYSFSDLAQNGQEAVQNIKYINGVYTHAFAYTPNQISSSTAQYFSAILLVFRPNASTGFTVEKTTFSEHQTSASACVFINSHVIGPFLISVFCVRGYLTCYVTDLTKITTNIYKSVSDNVATTVSNTYGAFSAVLGTNNVFVESLYINQLYRGIQVLIADDGTPTITKVIPTKKFTEFTFRDGYSHWASKVIDDSKVLVSMYFNKSSSNWFAAALFSLEDNGEIVIKSTKVAPVVNQNNLSSFSGLFSQNSGYYIAPLKSNLCYMNVCIAESGDLMVDVIKDWTSATRPLLACADGIKLLLIDINDIKTFDSENAQEIDAEKTKDYSVENLYIRSKLLWGTYITTQSNTTTVDIFVKPINLNLSTGEFTHYVKPYNDLLYGVSKKAMLPGSVGVAYVPEAIPEATAYGLSYSMVDRVVDEIKREVIKNAN</sequence>
<comment type="caution">
    <text evidence="1">The sequence shown here is derived from an EMBL/GenBank/DDBJ whole genome shotgun (WGS) entry which is preliminary data.</text>
</comment>
<dbReference type="EMBL" id="QXWK01000020">
    <property type="protein sequence ID" value="NBH62186.1"/>
    <property type="molecule type" value="Genomic_DNA"/>
</dbReference>
<dbReference type="AlphaFoldDB" id="A0A845QKP8"/>
<evidence type="ECO:0000313" key="1">
    <source>
        <dbReference type="EMBL" id="NBH62186.1"/>
    </source>
</evidence>
<gene>
    <name evidence="1" type="ORF">D0435_11030</name>
</gene>
<evidence type="ECO:0000313" key="2">
    <source>
        <dbReference type="Proteomes" id="UP000446866"/>
    </source>
</evidence>
<accession>A0A845QKP8</accession>
<dbReference type="Proteomes" id="UP000446866">
    <property type="component" value="Unassembled WGS sequence"/>
</dbReference>
<protein>
    <submittedName>
        <fullName evidence="1">Uncharacterized protein</fullName>
    </submittedName>
</protein>
<proteinExistence type="predicted"/>
<reference evidence="1 2" key="1">
    <citation type="submission" date="2018-08" db="EMBL/GenBank/DDBJ databases">
        <title>Murine metabolic-syndrome-specific gut microbial biobank.</title>
        <authorList>
            <person name="Liu C."/>
        </authorList>
    </citation>
    <scope>NUCLEOTIDE SEQUENCE [LARGE SCALE GENOMIC DNA]</scope>
    <source>
        <strain evidence="1 2">28</strain>
    </source>
</reference>
<keyword evidence="2" id="KW-1185">Reference proteome</keyword>
<dbReference type="RefSeq" id="WP_160202470.1">
    <property type="nucleotide sequence ID" value="NZ_QXWK01000020.1"/>
</dbReference>
<name>A0A845QKP8_9FIRM</name>